<dbReference type="GO" id="GO:0031625">
    <property type="term" value="F:ubiquitin protein ligase binding"/>
    <property type="evidence" value="ECO:0007669"/>
    <property type="project" value="UniProtKB-ARBA"/>
</dbReference>
<dbReference type="Gene3D" id="1.10.1170.10">
    <property type="entry name" value="Inhibitor Of Apoptosis Protein (2mihbC-IAP-1), Chain A"/>
    <property type="match status" value="1"/>
</dbReference>
<name>A0A1B0DCW5_PHLPP</name>
<keyword evidence="2" id="KW-0053">Apoptosis</keyword>
<evidence type="ECO:0000313" key="7">
    <source>
        <dbReference type="Proteomes" id="UP000092462"/>
    </source>
</evidence>
<evidence type="ECO:0000256" key="4">
    <source>
        <dbReference type="ARBA" id="ARBA00022771"/>
    </source>
</evidence>
<dbReference type="InterPro" id="IPR050784">
    <property type="entry name" value="IAP"/>
</dbReference>
<protein>
    <submittedName>
        <fullName evidence="6">Uncharacterized protein</fullName>
    </submittedName>
</protein>
<dbReference type="GO" id="GO:0051726">
    <property type="term" value="P:regulation of cell cycle"/>
    <property type="evidence" value="ECO:0007669"/>
    <property type="project" value="TreeGrafter"/>
</dbReference>
<dbReference type="GO" id="GO:0070936">
    <property type="term" value="P:protein K48-linked ubiquitination"/>
    <property type="evidence" value="ECO:0007669"/>
    <property type="project" value="UniProtKB-ARBA"/>
</dbReference>
<keyword evidence="7" id="KW-1185">Reference proteome</keyword>
<reference evidence="6" key="1">
    <citation type="submission" date="2022-08" db="UniProtKB">
        <authorList>
            <consortium name="EnsemblMetazoa"/>
        </authorList>
    </citation>
    <scope>IDENTIFICATION</scope>
    <source>
        <strain evidence="6">Israel</strain>
    </source>
</reference>
<dbReference type="EMBL" id="AJVK01014253">
    <property type="status" value="NOT_ANNOTATED_CDS"/>
    <property type="molecule type" value="Genomic_DNA"/>
</dbReference>
<keyword evidence="4" id="KW-0863">Zinc-finger</keyword>
<comment type="similarity">
    <text evidence="1">Belongs to the IAP family.</text>
</comment>
<dbReference type="GO" id="GO:0043066">
    <property type="term" value="P:negative regulation of apoptotic process"/>
    <property type="evidence" value="ECO:0007669"/>
    <property type="project" value="TreeGrafter"/>
</dbReference>
<dbReference type="GO" id="GO:0006915">
    <property type="term" value="P:apoptotic process"/>
    <property type="evidence" value="ECO:0007669"/>
    <property type="project" value="UniProtKB-KW"/>
</dbReference>
<evidence type="ECO:0000313" key="6">
    <source>
        <dbReference type="EnsemblMetazoa" id="PPAI005736-PA"/>
    </source>
</evidence>
<dbReference type="GO" id="GO:0004869">
    <property type="term" value="F:cysteine-type endopeptidase inhibitor activity"/>
    <property type="evidence" value="ECO:0007669"/>
    <property type="project" value="UniProtKB-ARBA"/>
</dbReference>
<dbReference type="AlphaFoldDB" id="A0A1B0DCW5"/>
<dbReference type="FunFam" id="1.10.1170.10:FF:000002">
    <property type="entry name" value="Baculoviral IAP repeat containing 7"/>
    <property type="match status" value="1"/>
</dbReference>
<dbReference type="GO" id="GO:0089720">
    <property type="term" value="F:caspase binding"/>
    <property type="evidence" value="ECO:0007669"/>
    <property type="project" value="UniProtKB-ARBA"/>
</dbReference>
<dbReference type="SUPFAM" id="SSF57850">
    <property type="entry name" value="RING/U-box"/>
    <property type="match status" value="1"/>
</dbReference>
<dbReference type="FunFam" id="3.30.40.10:FF:000184">
    <property type="entry name" value="Baculoviral IAP repeat containing 2"/>
    <property type="match status" value="1"/>
</dbReference>
<dbReference type="GO" id="GO:0043027">
    <property type="term" value="F:cysteine-type endopeptidase inhibitor activity involved in apoptotic process"/>
    <property type="evidence" value="ECO:0007669"/>
    <property type="project" value="UniProtKB-ARBA"/>
</dbReference>
<proteinExistence type="inferred from homology"/>
<evidence type="ECO:0000256" key="2">
    <source>
        <dbReference type="ARBA" id="ARBA00022703"/>
    </source>
</evidence>
<dbReference type="GO" id="GO:0022416">
    <property type="term" value="P:chaeta development"/>
    <property type="evidence" value="ECO:0007669"/>
    <property type="project" value="UniProtKB-ARBA"/>
</dbReference>
<dbReference type="EnsemblMetazoa" id="PPAI005736-RA">
    <property type="protein sequence ID" value="PPAI005736-PA"/>
    <property type="gene ID" value="PPAI005736"/>
</dbReference>
<evidence type="ECO:0000256" key="5">
    <source>
        <dbReference type="ARBA" id="ARBA00022833"/>
    </source>
</evidence>
<dbReference type="VEuPathDB" id="VectorBase:PPAI005736"/>
<keyword evidence="3" id="KW-0479">Metal-binding</keyword>
<dbReference type="GO" id="GO:0031398">
    <property type="term" value="P:positive regulation of protein ubiquitination"/>
    <property type="evidence" value="ECO:0007669"/>
    <property type="project" value="TreeGrafter"/>
</dbReference>
<evidence type="ECO:0000256" key="3">
    <source>
        <dbReference type="ARBA" id="ARBA00022723"/>
    </source>
</evidence>
<dbReference type="PANTHER" id="PTHR10044:SF139">
    <property type="entry name" value="DEATH-ASSOCIATED INHIBITOR OF APOPTOSIS 2"/>
    <property type="match status" value="1"/>
</dbReference>
<dbReference type="GO" id="GO:0005634">
    <property type="term" value="C:nucleus"/>
    <property type="evidence" value="ECO:0007669"/>
    <property type="project" value="TreeGrafter"/>
</dbReference>
<organism evidence="6 7">
    <name type="scientific">Phlebotomus papatasi</name>
    <name type="common">Sandfly</name>
    <dbReference type="NCBI Taxonomy" id="29031"/>
    <lineage>
        <taxon>Eukaryota</taxon>
        <taxon>Metazoa</taxon>
        <taxon>Ecdysozoa</taxon>
        <taxon>Arthropoda</taxon>
        <taxon>Hexapoda</taxon>
        <taxon>Insecta</taxon>
        <taxon>Pterygota</taxon>
        <taxon>Neoptera</taxon>
        <taxon>Endopterygota</taxon>
        <taxon>Diptera</taxon>
        <taxon>Nematocera</taxon>
        <taxon>Psychodoidea</taxon>
        <taxon>Psychodidae</taxon>
        <taxon>Phlebotomus</taxon>
        <taxon>Phlebotomus</taxon>
    </lineage>
</organism>
<dbReference type="GO" id="GO:0005829">
    <property type="term" value="C:cytosol"/>
    <property type="evidence" value="ECO:0007669"/>
    <property type="project" value="UniProtKB-ARBA"/>
</dbReference>
<evidence type="ECO:0000256" key="1">
    <source>
        <dbReference type="ARBA" id="ARBA00006672"/>
    </source>
</evidence>
<dbReference type="GO" id="GO:0061630">
    <property type="term" value="F:ubiquitin protein ligase activity"/>
    <property type="evidence" value="ECO:0007669"/>
    <property type="project" value="TreeGrafter"/>
</dbReference>
<dbReference type="VEuPathDB" id="VectorBase:PPAPM1_012350"/>
<keyword evidence="5" id="KW-0862">Zinc</keyword>
<dbReference type="Gene3D" id="1.10.533.10">
    <property type="entry name" value="Death Domain, Fas"/>
    <property type="match status" value="1"/>
</dbReference>
<accession>A0A1B0DCW5</accession>
<dbReference type="EMBL" id="AJVK01014252">
    <property type="status" value="NOT_ANNOTATED_CDS"/>
    <property type="molecule type" value="Genomic_DNA"/>
</dbReference>
<dbReference type="PANTHER" id="PTHR10044">
    <property type="entry name" value="INHIBITOR OF APOPTOSIS"/>
    <property type="match status" value="1"/>
</dbReference>
<dbReference type="InterPro" id="IPR011029">
    <property type="entry name" value="DEATH-like_dom_sf"/>
</dbReference>
<dbReference type="GO" id="GO:0048471">
    <property type="term" value="C:perinuclear region of cytoplasm"/>
    <property type="evidence" value="ECO:0007669"/>
    <property type="project" value="UniProtKB-ARBA"/>
</dbReference>
<dbReference type="GO" id="GO:0008270">
    <property type="term" value="F:zinc ion binding"/>
    <property type="evidence" value="ECO:0007669"/>
    <property type="project" value="UniProtKB-KW"/>
</dbReference>
<dbReference type="Pfam" id="PF13920">
    <property type="entry name" value="zf-C3HC4_3"/>
    <property type="match status" value="1"/>
</dbReference>
<dbReference type="PROSITE" id="PS50089">
    <property type="entry name" value="ZF_RING_2"/>
    <property type="match status" value="1"/>
</dbReference>
<dbReference type="SMART" id="SM00184">
    <property type="entry name" value="RING"/>
    <property type="match status" value="1"/>
</dbReference>
<dbReference type="InterPro" id="IPR001841">
    <property type="entry name" value="Znf_RING"/>
</dbReference>
<dbReference type="Proteomes" id="UP000092462">
    <property type="component" value="Unassembled WGS sequence"/>
</dbReference>
<sequence>MACRREAEEHSGKMDVDCSTSEVPAASSKDPQSLEEENRKLKDARLCKICMDEEISIVFLPCAHLASCGQCASGVSHCPLCRSVINGRVRIFLS</sequence>